<feature type="transmembrane region" description="Helical" evidence="1">
    <location>
        <begin position="90"/>
        <end position="111"/>
    </location>
</feature>
<name>A0A562PNE0_9BURK</name>
<reference evidence="2 5" key="3">
    <citation type="submission" date="2019-12" db="EMBL/GenBank/DDBJ databases">
        <title>Draft Genome Sequences of Six Type Strains of the Genus Massilia.</title>
        <authorList>
            <person name="Miess H."/>
            <person name="Frediansyah A."/>
            <person name="Goeker M."/>
            <person name="Gross H."/>
        </authorList>
    </citation>
    <scope>NUCLEOTIDE SEQUENCE [LARGE SCALE GENOMIC DNA]</scope>
    <source>
        <strain evidence="2 5">DSM 26639</strain>
    </source>
</reference>
<accession>A0A562PNE0</accession>
<protein>
    <submittedName>
        <fullName evidence="3">Uncharacterized protein</fullName>
    </submittedName>
</protein>
<reference evidence="3 4" key="1">
    <citation type="journal article" date="2015" name="Stand. Genomic Sci.">
        <title>Genomic Encyclopedia of Bacterial and Archaeal Type Strains, Phase III: the genomes of soil and plant-associated and newly described type strains.</title>
        <authorList>
            <person name="Whitman W.B."/>
            <person name="Woyke T."/>
            <person name="Klenk H.P."/>
            <person name="Zhou Y."/>
            <person name="Lilburn T.G."/>
            <person name="Beck B.J."/>
            <person name="De Vos P."/>
            <person name="Vandamme P."/>
            <person name="Eisen J.A."/>
            <person name="Garrity G."/>
            <person name="Hugenholtz P."/>
            <person name="Kyrpides N.C."/>
        </authorList>
    </citation>
    <scope>NUCLEOTIDE SEQUENCE [LARGE SCALE GENOMIC DNA]</scope>
    <source>
        <strain evidence="3 4">CGMCC 1.10685</strain>
    </source>
</reference>
<keyword evidence="1" id="KW-1133">Transmembrane helix</keyword>
<evidence type="ECO:0000313" key="4">
    <source>
        <dbReference type="Proteomes" id="UP000315112"/>
    </source>
</evidence>
<reference evidence="3" key="2">
    <citation type="submission" date="2019-07" db="EMBL/GenBank/DDBJ databases">
        <authorList>
            <person name="Whitman W."/>
            <person name="Huntemann M."/>
            <person name="Clum A."/>
            <person name="Pillay M."/>
            <person name="Palaniappan K."/>
            <person name="Varghese N."/>
            <person name="Mikhailova N."/>
            <person name="Stamatis D."/>
            <person name="Reddy T."/>
            <person name="Daum C."/>
            <person name="Shapiro N."/>
            <person name="Ivanova N."/>
            <person name="Kyrpides N."/>
            <person name="Woyke T."/>
        </authorList>
    </citation>
    <scope>NUCLEOTIDE SEQUENCE</scope>
    <source>
        <strain evidence="3">CGMCC 1.10685</strain>
    </source>
</reference>
<dbReference type="EMBL" id="CP046904">
    <property type="protein sequence ID" value="QGZ40494.1"/>
    <property type="molecule type" value="Genomic_DNA"/>
</dbReference>
<dbReference type="Proteomes" id="UP000437862">
    <property type="component" value="Chromosome"/>
</dbReference>
<dbReference type="OrthoDB" id="9155159at2"/>
<feature type="transmembrane region" description="Helical" evidence="1">
    <location>
        <begin position="36"/>
        <end position="54"/>
    </location>
</feature>
<organism evidence="3 4">
    <name type="scientific">Pseudoduganella flava</name>
    <dbReference type="NCBI Taxonomy" id="871742"/>
    <lineage>
        <taxon>Bacteria</taxon>
        <taxon>Pseudomonadati</taxon>
        <taxon>Pseudomonadota</taxon>
        <taxon>Betaproteobacteria</taxon>
        <taxon>Burkholderiales</taxon>
        <taxon>Oxalobacteraceae</taxon>
        <taxon>Telluria group</taxon>
        <taxon>Pseudoduganella</taxon>
    </lineage>
</organism>
<dbReference type="AlphaFoldDB" id="A0A562PNE0"/>
<dbReference type="RefSeq" id="WP_145877023.1">
    <property type="nucleotide sequence ID" value="NZ_CP046904.1"/>
</dbReference>
<evidence type="ECO:0000313" key="3">
    <source>
        <dbReference type="EMBL" id="TWI45937.1"/>
    </source>
</evidence>
<sequence length="114" mass="12339">MGTRFGRRAADGTYEYHDSRESLVAAERRERSANRAFWFGIIGFIAGAVLTYTLLAHAGGLEWPRLARFGAVLAGGGVLAWALSRLADLIWYAILSIALLAVLTGIGAMIWDAV</sequence>
<feature type="transmembrane region" description="Helical" evidence="1">
    <location>
        <begin position="66"/>
        <end position="83"/>
    </location>
</feature>
<evidence type="ECO:0000256" key="1">
    <source>
        <dbReference type="SAM" id="Phobius"/>
    </source>
</evidence>
<evidence type="ECO:0000313" key="5">
    <source>
        <dbReference type="Proteomes" id="UP000437862"/>
    </source>
</evidence>
<keyword evidence="5" id="KW-1185">Reference proteome</keyword>
<keyword evidence="1" id="KW-0812">Transmembrane</keyword>
<gene>
    <name evidence="2" type="ORF">GO485_16485</name>
    <name evidence="3" type="ORF">IP92_03368</name>
</gene>
<dbReference type="Proteomes" id="UP000315112">
    <property type="component" value="Unassembled WGS sequence"/>
</dbReference>
<keyword evidence="1" id="KW-0472">Membrane</keyword>
<proteinExistence type="predicted"/>
<evidence type="ECO:0000313" key="2">
    <source>
        <dbReference type="EMBL" id="QGZ40494.1"/>
    </source>
</evidence>
<dbReference type="EMBL" id="VLKW01000006">
    <property type="protein sequence ID" value="TWI45937.1"/>
    <property type="molecule type" value="Genomic_DNA"/>
</dbReference>